<evidence type="ECO:0000256" key="6">
    <source>
        <dbReference type="ARBA" id="ARBA00022846"/>
    </source>
</evidence>
<proteinExistence type="inferred from homology"/>
<evidence type="ECO:0000256" key="3">
    <source>
        <dbReference type="ARBA" id="ARBA00009071"/>
    </source>
</evidence>
<gene>
    <name evidence="11" type="ORF">RN001_013202</name>
</gene>
<dbReference type="InterPro" id="IPR042815">
    <property type="entry name" value="DRC10"/>
</dbReference>
<protein>
    <recommendedName>
        <fullName evidence="4">Dynein regulatory complex protein 10</fullName>
    </recommendedName>
</protein>
<keyword evidence="12" id="KW-1185">Reference proteome</keyword>
<evidence type="ECO:0000256" key="8">
    <source>
        <dbReference type="ARBA" id="ARBA00023212"/>
    </source>
</evidence>
<sequence>MSNKTKPSLKGSVSKTSSGSIGQNGTIQTDSEELELQIQNQRILVLIDSAIEKIKVASMKTSSVYNIKNKFVDLHLKQALEILCQNHKLKEEAQEEYKFYVDPACLHFIEMLQQIRGIVSDKLKMTAATAINKEKALNKAWRENRILEKHLSEINQEIARQRQAFIDEVNSRHETIRELHMNIRDYEFDFKEDARNLVEANDISMIEDREISKQKQVDLSYDTKAIQQQYETLLTKHLNQERKLRAKRLKVEQQLVNWLAKYDSDMSDRQKEFDELTQGFNEEHQELTALQAMYDEQLPIHTALMAEKSEDEYKEWCAAVLNFIRNRSAKLIQRWWRPYCRVILEKRAARRAAAKARAKKK</sequence>
<evidence type="ECO:0000313" key="12">
    <source>
        <dbReference type="Proteomes" id="UP001353858"/>
    </source>
</evidence>
<evidence type="ECO:0000256" key="2">
    <source>
        <dbReference type="ARBA" id="ARBA00004611"/>
    </source>
</evidence>
<dbReference type="PANTHER" id="PTHR31598">
    <property type="entry name" value="IQ DOMAIN-CONTAINING PROTEIN D"/>
    <property type="match status" value="1"/>
</dbReference>
<dbReference type="PANTHER" id="PTHR31598:SF1">
    <property type="entry name" value="DYNEIN REGULATORY COMPLEX PROTEIN 10"/>
    <property type="match status" value="1"/>
</dbReference>
<name>A0AAN7SCA4_9COLE</name>
<evidence type="ECO:0000256" key="5">
    <source>
        <dbReference type="ARBA" id="ARBA00022490"/>
    </source>
</evidence>
<dbReference type="Proteomes" id="UP001353858">
    <property type="component" value="Unassembled WGS sequence"/>
</dbReference>
<comment type="subcellular location">
    <subcellularLocation>
        <location evidence="2">Cytoplasm</location>
        <location evidence="2">Cytoskeleton</location>
        <location evidence="2">Flagellum axoneme</location>
    </subcellularLocation>
</comment>
<feature type="region of interest" description="Disordered" evidence="10">
    <location>
        <begin position="1"/>
        <end position="26"/>
    </location>
</feature>
<evidence type="ECO:0000256" key="4">
    <source>
        <dbReference type="ARBA" id="ARBA00021752"/>
    </source>
</evidence>
<evidence type="ECO:0000256" key="7">
    <source>
        <dbReference type="ARBA" id="ARBA00023069"/>
    </source>
</evidence>
<keyword evidence="6" id="KW-0282">Flagellum</keyword>
<keyword evidence="9" id="KW-0966">Cell projection</keyword>
<reference evidence="12" key="1">
    <citation type="submission" date="2023-01" db="EMBL/GenBank/DDBJ databases">
        <title>Key to firefly adult light organ development and bioluminescence: homeobox transcription factors regulate luciferase expression and transportation to peroxisome.</title>
        <authorList>
            <person name="Fu X."/>
        </authorList>
    </citation>
    <scope>NUCLEOTIDE SEQUENCE [LARGE SCALE GENOMIC DNA]</scope>
</reference>
<evidence type="ECO:0000256" key="1">
    <source>
        <dbReference type="ARBA" id="ARBA00003029"/>
    </source>
</evidence>
<keyword evidence="7" id="KW-0969">Cilium</keyword>
<dbReference type="AlphaFoldDB" id="A0AAN7SCA4"/>
<comment type="caution">
    <text evidence="11">The sequence shown here is derived from an EMBL/GenBank/DDBJ whole genome shotgun (WGS) entry which is preliminary data.</text>
</comment>
<evidence type="ECO:0000256" key="10">
    <source>
        <dbReference type="SAM" id="MobiDB-lite"/>
    </source>
</evidence>
<keyword evidence="5" id="KW-0963">Cytoplasm</keyword>
<evidence type="ECO:0000313" key="11">
    <source>
        <dbReference type="EMBL" id="KAK4873842.1"/>
    </source>
</evidence>
<keyword evidence="8" id="KW-0206">Cytoskeleton</keyword>
<accession>A0AAN7SCA4</accession>
<organism evidence="11 12">
    <name type="scientific">Aquatica leii</name>
    <dbReference type="NCBI Taxonomy" id="1421715"/>
    <lineage>
        <taxon>Eukaryota</taxon>
        <taxon>Metazoa</taxon>
        <taxon>Ecdysozoa</taxon>
        <taxon>Arthropoda</taxon>
        <taxon>Hexapoda</taxon>
        <taxon>Insecta</taxon>
        <taxon>Pterygota</taxon>
        <taxon>Neoptera</taxon>
        <taxon>Endopterygota</taxon>
        <taxon>Coleoptera</taxon>
        <taxon>Polyphaga</taxon>
        <taxon>Elateriformia</taxon>
        <taxon>Elateroidea</taxon>
        <taxon>Lampyridae</taxon>
        <taxon>Luciolinae</taxon>
        <taxon>Aquatica</taxon>
    </lineage>
</organism>
<dbReference type="EMBL" id="JARPUR010000006">
    <property type="protein sequence ID" value="KAK4873842.1"/>
    <property type="molecule type" value="Genomic_DNA"/>
</dbReference>
<comment type="similarity">
    <text evidence="3">Belongs to the DRC10 family.</text>
</comment>
<evidence type="ECO:0000256" key="9">
    <source>
        <dbReference type="ARBA" id="ARBA00023273"/>
    </source>
</evidence>
<comment type="function">
    <text evidence="1">Component of the nexin-dynein regulatory complex (N-DRC), a key regulator of ciliary/flagellar motility which maintains the alignment and integrity of the distal axoneme and regulates microtubule sliding in motile axonemes.</text>
</comment>